<keyword evidence="4" id="KW-1185">Reference proteome</keyword>
<evidence type="ECO:0000259" key="2">
    <source>
        <dbReference type="Pfam" id="PF01168"/>
    </source>
</evidence>
<reference evidence="3 4" key="1">
    <citation type="submission" date="2019-01" db="EMBL/GenBank/DDBJ databases">
        <title>Novel species of Nocardioides.</title>
        <authorList>
            <person name="Liu Q."/>
            <person name="X Y.-H."/>
        </authorList>
    </citation>
    <scope>NUCLEOTIDE SEQUENCE [LARGE SCALE GENOMIC DNA]</scope>
    <source>
        <strain evidence="3 4">HLT2-9</strain>
    </source>
</reference>
<dbReference type="AlphaFoldDB" id="A0A4V1RQQ3"/>
<proteinExistence type="predicted"/>
<sequence length="514" mass="55301">MAHRHARDGRRDRGVGHRLGDRPGLQRPHLERRRARRARSRPLRRERLHPRPPAGACAGERRCAGLRQGHPDAAYRAAAGLCSSHGRLADRRRDGRHRGAAQEAGHRVSDHFVDRNRLWSRLDAAVAALPEPPPTPIAVVDLDAFDANATDLVRRADGKPIRVASKSLRVPALIQRALARDGFEGVLAYTLAEALWLHEEGISDDVVVAYPSVDVAALRRLTSSPAAAAAITLMVDDAAHLEALDAARSAAAGDVEVRVALDLDAGLRLGRQHIGPKRSPLFDTADVVALARVVHERAGVRLVGVMTYEGQVAGVQDDVPDQRTKSLLVRRLKQASMAQLEVRRREISEALAQVTELEFWNGGGSGSVEATAADAAVTEVAAGSGLLVPGIFDHYASFEPHPAAYFGLRVSRKPTSTIATVHGGGFIASGATGEDRSPIPWAPPGLHLTGLEGAGEVQTPLTGHPAALLKIGDLVWFRHAKSGELFEHVRDVHLVRGESVTEVVPSYRGCDLVF</sequence>
<dbReference type="EMBL" id="SDWV01000003">
    <property type="protein sequence ID" value="RYC13657.1"/>
    <property type="molecule type" value="Genomic_DNA"/>
</dbReference>
<dbReference type="SUPFAM" id="SSF51419">
    <property type="entry name" value="PLP-binding barrel"/>
    <property type="match status" value="1"/>
</dbReference>
<dbReference type="GO" id="GO:0036088">
    <property type="term" value="P:D-serine catabolic process"/>
    <property type="evidence" value="ECO:0007669"/>
    <property type="project" value="TreeGrafter"/>
</dbReference>
<dbReference type="Proteomes" id="UP000291101">
    <property type="component" value="Unassembled WGS sequence"/>
</dbReference>
<feature type="domain" description="Alanine racemase N-terminal" evidence="2">
    <location>
        <begin position="140"/>
        <end position="330"/>
    </location>
</feature>
<accession>A0A4V1RQQ3</accession>
<protein>
    <submittedName>
        <fullName evidence="3">Amino acid deaminase/aldolase</fullName>
    </submittedName>
</protein>
<dbReference type="Pfam" id="PF01168">
    <property type="entry name" value="Ala_racemase_N"/>
    <property type="match status" value="1"/>
</dbReference>
<evidence type="ECO:0000256" key="1">
    <source>
        <dbReference type="SAM" id="MobiDB-lite"/>
    </source>
</evidence>
<dbReference type="InterPro" id="IPR001608">
    <property type="entry name" value="Ala_racemase_N"/>
</dbReference>
<feature type="region of interest" description="Disordered" evidence="1">
    <location>
        <begin position="1"/>
        <end position="59"/>
    </location>
</feature>
<gene>
    <name evidence="3" type="ORF">EUA94_03335</name>
</gene>
<dbReference type="InterPro" id="IPR029066">
    <property type="entry name" value="PLP-binding_barrel"/>
</dbReference>
<dbReference type="PANTHER" id="PTHR28004">
    <property type="entry name" value="ZGC:162816-RELATED"/>
    <property type="match status" value="1"/>
</dbReference>
<dbReference type="PANTHER" id="PTHR28004:SF2">
    <property type="entry name" value="D-SERINE DEHYDRATASE"/>
    <property type="match status" value="1"/>
</dbReference>
<dbReference type="InterPro" id="IPR051466">
    <property type="entry name" value="D-amino_acid_metab_enzyme"/>
</dbReference>
<feature type="compositionally biased region" description="Basic and acidic residues" evidence="1">
    <location>
        <begin position="9"/>
        <end position="21"/>
    </location>
</feature>
<organism evidence="3 4">
    <name type="scientific">Nocardioides zhouii</name>
    <dbReference type="NCBI Taxonomy" id="1168729"/>
    <lineage>
        <taxon>Bacteria</taxon>
        <taxon>Bacillati</taxon>
        <taxon>Actinomycetota</taxon>
        <taxon>Actinomycetes</taxon>
        <taxon>Propionibacteriales</taxon>
        <taxon>Nocardioidaceae</taxon>
        <taxon>Nocardioides</taxon>
    </lineage>
</organism>
<dbReference type="OrthoDB" id="2445260at2"/>
<comment type="caution">
    <text evidence="3">The sequence shown here is derived from an EMBL/GenBank/DDBJ whole genome shotgun (WGS) entry which is preliminary data.</text>
</comment>
<evidence type="ECO:0000313" key="3">
    <source>
        <dbReference type="EMBL" id="RYC13657.1"/>
    </source>
</evidence>
<dbReference type="Gene3D" id="3.20.20.10">
    <property type="entry name" value="Alanine racemase"/>
    <property type="match status" value="1"/>
</dbReference>
<dbReference type="GO" id="GO:0008721">
    <property type="term" value="F:D-serine ammonia-lyase activity"/>
    <property type="evidence" value="ECO:0007669"/>
    <property type="project" value="TreeGrafter"/>
</dbReference>
<feature type="compositionally biased region" description="Basic residues" evidence="1">
    <location>
        <begin position="30"/>
        <end position="50"/>
    </location>
</feature>
<evidence type="ECO:0000313" key="4">
    <source>
        <dbReference type="Proteomes" id="UP000291101"/>
    </source>
</evidence>
<name>A0A4V1RQQ3_9ACTN</name>
<dbReference type="CDD" id="cd06813">
    <property type="entry name" value="PLPDE_III_DSD_D-TA_like_2"/>
    <property type="match status" value="1"/>
</dbReference>